<keyword evidence="4" id="KW-1185">Reference proteome</keyword>
<accession>A0A4V4HV92</accession>
<dbReference type="EMBL" id="PQXL01000080">
    <property type="protein sequence ID" value="THV52396.1"/>
    <property type="molecule type" value="Genomic_DNA"/>
</dbReference>
<dbReference type="Pfam" id="PF20411">
    <property type="entry name" value="DUF6697"/>
    <property type="match status" value="1"/>
</dbReference>
<name>A0A4V4HV92_9HELO</name>
<dbReference type="OrthoDB" id="5427977at2759"/>
<gene>
    <name evidence="3" type="ORF">BGAL_0080g00190</name>
</gene>
<dbReference type="AlphaFoldDB" id="A0A4V4HV92"/>
<proteinExistence type="predicted"/>
<evidence type="ECO:0000259" key="2">
    <source>
        <dbReference type="Pfam" id="PF20411"/>
    </source>
</evidence>
<comment type="caution">
    <text evidence="3">The sequence shown here is derived from an EMBL/GenBank/DDBJ whole genome shotgun (WGS) entry which is preliminary data.</text>
</comment>
<sequence length="427" mass="47660">MSEITSNGTKKRKLTTKSCEGDAVITDLPNETLPLKAPGRSATSVAQAAQPVENARPDMRFVLAEPSRLREQVAKLENRNATRFEAESGSPIVIDLTDDDDNTAIPVKLEHGLDAVVDLYNATPLRESVEDDRSSTLSAGGELESPLLPRQSTESTVEFLESVHTKVSQVSVIAQWGMTMPAVVRRFPSVDLQLPPQPNTVFSHRFLKNCFGGSSIANGWYESKGIGRPLQVHLYVLLNRELDPLIPRVPGAHGAQITPELQFSAIKRFPLFIRDSDHSGFRYYGTYKAMRSDFLGHNDMLEVPEHVKNYWASRLGNHAANGLKSGPTVGILKDMWPKVPTGWWDASKKEMTSYTSERGNLEEGLEVLRRSITDQEAQNLSKDEILAAFERNDLDDEPGISMYYEYLECVGYDVELYQTLVSKMNEL</sequence>
<feature type="domain" description="DUF6697" evidence="2">
    <location>
        <begin position="202"/>
        <end position="422"/>
    </location>
</feature>
<dbReference type="InterPro" id="IPR046520">
    <property type="entry name" value="DUF6697"/>
</dbReference>
<evidence type="ECO:0000313" key="4">
    <source>
        <dbReference type="Proteomes" id="UP000308671"/>
    </source>
</evidence>
<organism evidence="3 4">
    <name type="scientific">Botrytis galanthina</name>
    <dbReference type="NCBI Taxonomy" id="278940"/>
    <lineage>
        <taxon>Eukaryota</taxon>
        <taxon>Fungi</taxon>
        <taxon>Dikarya</taxon>
        <taxon>Ascomycota</taxon>
        <taxon>Pezizomycotina</taxon>
        <taxon>Leotiomycetes</taxon>
        <taxon>Helotiales</taxon>
        <taxon>Sclerotiniaceae</taxon>
        <taxon>Botrytis</taxon>
    </lineage>
</organism>
<evidence type="ECO:0000256" key="1">
    <source>
        <dbReference type="SAM" id="MobiDB-lite"/>
    </source>
</evidence>
<reference evidence="3 4" key="1">
    <citation type="submission" date="2017-12" db="EMBL/GenBank/DDBJ databases">
        <title>Comparative genomics of Botrytis spp.</title>
        <authorList>
            <person name="Valero-Jimenez C.A."/>
            <person name="Tapia P."/>
            <person name="Veloso J."/>
            <person name="Silva-Moreno E."/>
            <person name="Staats M."/>
            <person name="Valdes J.H."/>
            <person name="Van Kan J.A.L."/>
        </authorList>
    </citation>
    <scope>NUCLEOTIDE SEQUENCE [LARGE SCALE GENOMIC DNA]</scope>
    <source>
        <strain evidence="3 4">MUCL435</strain>
    </source>
</reference>
<feature type="region of interest" description="Disordered" evidence="1">
    <location>
        <begin position="127"/>
        <end position="147"/>
    </location>
</feature>
<dbReference type="Proteomes" id="UP000308671">
    <property type="component" value="Unassembled WGS sequence"/>
</dbReference>
<evidence type="ECO:0000313" key="3">
    <source>
        <dbReference type="EMBL" id="THV52396.1"/>
    </source>
</evidence>
<protein>
    <recommendedName>
        <fullName evidence="2">DUF6697 domain-containing protein</fullName>
    </recommendedName>
</protein>